<evidence type="ECO:0000259" key="2">
    <source>
        <dbReference type="Pfam" id="PF07732"/>
    </source>
</evidence>
<organism evidence="3 4">
    <name type="scientific">Brassica carinata</name>
    <name type="common">Ethiopian mustard</name>
    <name type="synonym">Abyssinian cabbage</name>
    <dbReference type="NCBI Taxonomy" id="52824"/>
    <lineage>
        <taxon>Eukaryota</taxon>
        <taxon>Viridiplantae</taxon>
        <taxon>Streptophyta</taxon>
        <taxon>Embryophyta</taxon>
        <taxon>Tracheophyta</taxon>
        <taxon>Spermatophyta</taxon>
        <taxon>Magnoliopsida</taxon>
        <taxon>eudicotyledons</taxon>
        <taxon>Gunneridae</taxon>
        <taxon>Pentapetalae</taxon>
        <taxon>rosids</taxon>
        <taxon>malvids</taxon>
        <taxon>Brassicales</taxon>
        <taxon>Brassicaceae</taxon>
        <taxon>Brassiceae</taxon>
        <taxon>Brassica</taxon>
    </lineage>
</organism>
<dbReference type="OrthoDB" id="2121828at2759"/>
<accession>A0A8X7VAI1</accession>
<feature type="region of interest" description="Disordered" evidence="1">
    <location>
        <begin position="161"/>
        <end position="189"/>
    </location>
</feature>
<feature type="domain" description="Plastocyanin-like" evidence="2">
    <location>
        <begin position="59"/>
        <end position="105"/>
    </location>
</feature>
<comment type="caution">
    <text evidence="3">The sequence shown here is derived from an EMBL/GenBank/DDBJ whole genome shotgun (WGS) entry which is preliminary data.</text>
</comment>
<proteinExistence type="predicted"/>
<sequence>MDAKMSVALGTDVAYVFSIALSSSSSDAKTIPMGRSSSVGFRLLRFWKARIVRRSGELMGVIVINGQFPEPLLNATTNCNVVVRVFYHLDEALLLTWRILDSGKELGMPDRVLINGKGSYKYNNCVPDGIDYLTTHVEPRRFQPNRRCSFRSRGSYKLTRIDPNKPRWDQTEHDGTETGKRPTGVRGLPPCQAAYDVSRRRGKYRRAAHRRCVAGVRPPADAVRRRGPFYAVVFRCRSFPLVVRAGNL</sequence>
<protein>
    <recommendedName>
        <fullName evidence="2">Plastocyanin-like domain-containing protein</fullName>
    </recommendedName>
</protein>
<dbReference type="GO" id="GO:0005507">
    <property type="term" value="F:copper ion binding"/>
    <property type="evidence" value="ECO:0007669"/>
    <property type="project" value="InterPro"/>
</dbReference>
<dbReference type="Proteomes" id="UP000886595">
    <property type="component" value="Unassembled WGS sequence"/>
</dbReference>
<evidence type="ECO:0000313" key="3">
    <source>
        <dbReference type="EMBL" id="KAG2307696.1"/>
    </source>
</evidence>
<gene>
    <name evidence="3" type="ORF">Bca52824_027444</name>
</gene>
<dbReference type="AlphaFoldDB" id="A0A8X7VAI1"/>
<dbReference type="EMBL" id="JAAMPC010000006">
    <property type="protein sequence ID" value="KAG2307696.1"/>
    <property type="molecule type" value="Genomic_DNA"/>
</dbReference>
<evidence type="ECO:0000256" key="1">
    <source>
        <dbReference type="SAM" id="MobiDB-lite"/>
    </source>
</evidence>
<reference evidence="3 4" key="1">
    <citation type="submission" date="2020-02" db="EMBL/GenBank/DDBJ databases">
        <authorList>
            <person name="Ma Q."/>
            <person name="Huang Y."/>
            <person name="Song X."/>
            <person name="Pei D."/>
        </authorList>
    </citation>
    <scope>NUCLEOTIDE SEQUENCE [LARGE SCALE GENOMIC DNA]</scope>
    <source>
        <strain evidence="3">Sxm20200214</strain>
        <tissue evidence="3">Leaf</tissue>
    </source>
</reference>
<feature type="compositionally biased region" description="Basic and acidic residues" evidence="1">
    <location>
        <begin position="161"/>
        <end position="180"/>
    </location>
</feature>
<keyword evidence="4" id="KW-1185">Reference proteome</keyword>
<dbReference type="Pfam" id="PF07732">
    <property type="entry name" value="Cu-oxidase_3"/>
    <property type="match status" value="1"/>
</dbReference>
<dbReference type="InterPro" id="IPR011707">
    <property type="entry name" value="Cu-oxidase-like_N"/>
</dbReference>
<evidence type="ECO:0000313" key="4">
    <source>
        <dbReference type="Proteomes" id="UP000886595"/>
    </source>
</evidence>
<name>A0A8X7VAI1_BRACI</name>